<dbReference type="Proteomes" id="UP000294498">
    <property type="component" value="Unassembled WGS sequence"/>
</dbReference>
<dbReference type="Gene3D" id="3.40.710.10">
    <property type="entry name" value="DD-peptidase/beta-lactamase superfamily"/>
    <property type="match status" value="1"/>
</dbReference>
<evidence type="ECO:0000313" key="4">
    <source>
        <dbReference type="Proteomes" id="UP000294498"/>
    </source>
</evidence>
<dbReference type="PANTHER" id="PTHR46825:SF15">
    <property type="entry name" value="BETA-LACTAMASE-RELATED DOMAIN-CONTAINING PROTEIN"/>
    <property type="match status" value="1"/>
</dbReference>
<dbReference type="InterPro" id="IPR050491">
    <property type="entry name" value="AmpC-like"/>
</dbReference>
<evidence type="ECO:0000259" key="2">
    <source>
        <dbReference type="Pfam" id="PF00144"/>
    </source>
</evidence>
<name>A0A4R8DMQ1_9BACT</name>
<proteinExistence type="predicted"/>
<feature type="domain" description="Beta-lactamase-related" evidence="2">
    <location>
        <begin position="40"/>
        <end position="348"/>
    </location>
</feature>
<keyword evidence="1" id="KW-0732">Signal</keyword>
<dbReference type="PROSITE" id="PS51257">
    <property type="entry name" value="PROKAR_LIPOPROTEIN"/>
    <property type="match status" value="1"/>
</dbReference>
<organism evidence="3 4">
    <name type="scientific">Dinghuibacter silviterrae</name>
    <dbReference type="NCBI Taxonomy" id="1539049"/>
    <lineage>
        <taxon>Bacteria</taxon>
        <taxon>Pseudomonadati</taxon>
        <taxon>Bacteroidota</taxon>
        <taxon>Chitinophagia</taxon>
        <taxon>Chitinophagales</taxon>
        <taxon>Chitinophagaceae</taxon>
        <taxon>Dinghuibacter</taxon>
    </lineage>
</organism>
<gene>
    <name evidence="3" type="ORF">EDB95_0045</name>
</gene>
<protein>
    <submittedName>
        <fullName evidence="3">CubicO group peptidase (Beta-lactamase class C family)</fullName>
    </submittedName>
</protein>
<reference evidence="3 4" key="1">
    <citation type="submission" date="2019-03" db="EMBL/GenBank/DDBJ databases">
        <title>Genomic Encyclopedia of Type Strains, Phase IV (KMG-IV): sequencing the most valuable type-strain genomes for metagenomic binning, comparative biology and taxonomic classification.</title>
        <authorList>
            <person name="Goeker M."/>
        </authorList>
    </citation>
    <scope>NUCLEOTIDE SEQUENCE [LARGE SCALE GENOMIC DNA]</scope>
    <source>
        <strain evidence="3 4">DSM 100059</strain>
    </source>
</reference>
<dbReference type="OrthoDB" id="846150at2"/>
<dbReference type="RefSeq" id="WP_133989416.1">
    <property type="nucleotide sequence ID" value="NZ_SODV01000001.1"/>
</dbReference>
<dbReference type="AlphaFoldDB" id="A0A4R8DMQ1"/>
<dbReference type="EMBL" id="SODV01000001">
    <property type="protein sequence ID" value="TDW99038.1"/>
    <property type="molecule type" value="Genomic_DNA"/>
</dbReference>
<dbReference type="PANTHER" id="PTHR46825">
    <property type="entry name" value="D-ALANYL-D-ALANINE-CARBOXYPEPTIDASE/ENDOPEPTIDASE AMPH"/>
    <property type="match status" value="1"/>
</dbReference>
<dbReference type="InterPro" id="IPR012338">
    <property type="entry name" value="Beta-lactam/transpept-like"/>
</dbReference>
<feature type="chain" id="PRO_5020587768" evidence="1">
    <location>
        <begin position="19"/>
        <end position="436"/>
    </location>
</feature>
<comment type="caution">
    <text evidence="3">The sequence shown here is derived from an EMBL/GenBank/DDBJ whole genome shotgun (WGS) entry which is preliminary data.</text>
</comment>
<dbReference type="Pfam" id="PF00144">
    <property type="entry name" value="Beta-lactamase"/>
    <property type="match status" value="1"/>
</dbReference>
<keyword evidence="4" id="KW-1185">Reference proteome</keyword>
<evidence type="ECO:0000256" key="1">
    <source>
        <dbReference type="SAM" id="SignalP"/>
    </source>
</evidence>
<evidence type="ECO:0000313" key="3">
    <source>
        <dbReference type="EMBL" id="TDW99038.1"/>
    </source>
</evidence>
<dbReference type="InterPro" id="IPR001466">
    <property type="entry name" value="Beta-lactam-related"/>
</dbReference>
<feature type="signal peptide" evidence="1">
    <location>
        <begin position="1"/>
        <end position="18"/>
    </location>
</feature>
<sequence>MKWTYFPLILLLLSACQASRPTPEEALRVRLDSVLTHVCEVYDLPGLAVGVIKGDQVVYARGFGLRKLGTPDPVNTQSSFHMASVSKPFVAMAILQLVEKGQVSLDAPLIRYIPYFTMADPRYTKVTIRQMLTHTSGFPDVKDYGWDKPQYDDGALERYIKDSVSRCTLLSDPGTQFAYSNMAYDVLAGVVAAVSGTTFETYMKTHLFDPCKMRNSTFTVKDIPPGLATSPHVLGNSCHFEVSDIYPYNRCHAGSSTLHSNVEDMLAWELMILRGGEGVLSPGSLTMMLTPQYKFDSNSADGLGFFIDTWNHKKLVSHSGGDVGYSSYVGMIPEDSVGIVFMSNLHRFVPYETLTYLLINTIYNYPSPELRKPITSVIAPLICTEGFGKARQTYFQLKRDSVAAYDFNPDWLNALELSYRRLGNVQVANQVHELLH</sequence>
<accession>A0A4R8DMQ1</accession>
<dbReference type="SUPFAM" id="SSF56601">
    <property type="entry name" value="beta-lactamase/transpeptidase-like"/>
    <property type="match status" value="1"/>
</dbReference>